<keyword evidence="5 9" id="KW-0808">Transferase</keyword>
<evidence type="ECO:0000313" key="12">
    <source>
        <dbReference type="Proteomes" id="UP000009102"/>
    </source>
</evidence>
<comment type="similarity">
    <text evidence="9">Belongs to the DHPS family.</text>
</comment>
<dbReference type="Proteomes" id="UP000009102">
    <property type="component" value="Chromosome"/>
</dbReference>
<keyword evidence="12" id="KW-1185">Reference proteome</keyword>
<dbReference type="NCBIfam" id="TIGR01496">
    <property type="entry name" value="DHPS"/>
    <property type="match status" value="1"/>
</dbReference>
<name>D0KVG1_HALNC</name>
<evidence type="ECO:0000256" key="6">
    <source>
        <dbReference type="ARBA" id="ARBA00022723"/>
    </source>
</evidence>
<dbReference type="eggNOG" id="COG0294">
    <property type="taxonomic scope" value="Bacteria"/>
</dbReference>
<feature type="domain" description="Pterin-binding" evidence="10">
    <location>
        <begin position="14"/>
        <end position="275"/>
    </location>
</feature>
<dbReference type="GO" id="GO:0004156">
    <property type="term" value="F:dihydropteroate synthase activity"/>
    <property type="evidence" value="ECO:0007669"/>
    <property type="project" value="UniProtKB-EC"/>
</dbReference>
<sequence>MRGSIVSRLPHKSPRIMAILNITPDSFSDGGVFFRHEKIDIDKVVDVVATLLADGADILDVGGESTRPGAAEVGVEQELDRVVPVIEAIRARFDLPVSIDTSQPEVMLAATNAGASIINDVRALVRPGALEAARQAVQASGAMVCLMHMRGEPSTMASLCQYENLVPDVLAELDERVKAAIAAGIPRSHLMLDPGFGFAKTTEQNFELLAQLGQFQSRNMPILVGLSRKRMIGEVTGRAVSDRVVGSVVLAVMAMERGADIVRVHDVAATRDGLRLYKATCLSHF</sequence>
<dbReference type="UniPathway" id="UPA00077">
    <property type="reaction ID" value="UER00156"/>
</dbReference>
<keyword evidence="6 9" id="KW-0479">Metal-binding</keyword>
<proteinExistence type="inferred from homology"/>
<evidence type="ECO:0000259" key="10">
    <source>
        <dbReference type="PROSITE" id="PS50972"/>
    </source>
</evidence>
<evidence type="ECO:0000256" key="2">
    <source>
        <dbReference type="ARBA" id="ARBA00001946"/>
    </source>
</evidence>
<dbReference type="PANTHER" id="PTHR20941:SF1">
    <property type="entry name" value="FOLIC ACID SYNTHESIS PROTEIN FOL1"/>
    <property type="match status" value="1"/>
</dbReference>
<dbReference type="PROSITE" id="PS50972">
    <property type="entry name" value="PTERIN_BINDING"/>
    <property type="match status" value="1"/>
</dbReference>
<evidence type="ECO:0000313" key="11">
    <source>
        <dbReference type="EMBL" id="ACX96791.1"/>
    </source>
</evidence>
<comment type="function">
    <text evidence="9">Catalyzes the condensation of para-aminobenzoate (pABA) with 6-hydroxymethyl-7,8-dihydropterin diphosphate (DHPt-PP) to form 7,8-dihydropteroate (H2Pte), the immediate precursor of folate derivatives.</text>
</comment>
<reference evidence="11 12" key="1">
    <citation type="submission" date="2009-10" db="EMBL/GenBank/DDBJ databases">
        <title>Complete sequence of Halothiobacillus neapolitanus c2.</title>
        <authorList>
            <consortium name="US DOE Joint Genome Institute"/>
            <person name="Lucas S."/>
            <person name="Copeland A."/>
            <person name="Lapidus A."/>
            <person name="Glavina del Rio T."/>
            <person name="Tice H."/>
            <person name="Bruce D."/>
            <person name="Goodwin L."/>
            <person name="Pitluck S."/>
            <person name="Davenport K."/>
            <person name="Brettin T."/>
            <person name="Detter J.C."/>
            <person name="Han C."/>
            <person name="Tapia R."/>
            <person name="Larimer F."/>
            <person name="Land M."/>
            <person name="Hauser L."/>
            <person name="Kyrpides N."/>
            <person name="Mikhailova N."/>
            <person name="Kerfeld C."/>
            <person name="Cannon G."/>
            <person name="Heinhort S."/>
        </authorList>
    </citation>
    <scope>NUCLEOTIDE SEQUENCE [LARGE SCALE GENOMIC DNA]</scope>
    <source>
        <strain evidence="12">ATCC 23641 / c2</strain>
    </source>
</reference>
<dbReference type="PROSITE" id="PS00792">
    <property type="entry name" value="DHPS_1"/>
    <property type="match status" value="1"/>
</dbReference>
<evidence type="ECO:0000256" key="8">
    <source>
        <dbReference type="ARBA" id="ARBA00022909"/>
    </source>
</evidence>
<evidence type="ECO:0000256" key="4">
    <source>
        <dbReference type="ARBA" id="ARBA00012458"/>
    </source>
</evidence>
<gene>
    <name evidence="11" type="ordered locus">Hneap_1969</name>
</gene>
<protein>
    <recommendedName>
        <fullName evidence="4 9">Dihydropteroate synthase</fullName>
        <shortName evidence="9">DHPS</shortName>
        <ecNumber evidence="4 9">2.5.1.15</ecNumber>
    </recommendedName>
    <alternativeName>
        <fullName evidence="9">Dihydropteroate pyrophosphorylase</fullName>
    </alternativeName>
</protein>
<evidence type="ECO:0000256" key="5">
    <source>
        <dbReference type="ARBA" id="ARBA00022679"/>
    </source>
</evidence>
<keyword evidence="7 9" id="KW-0460">Magnesium</keyword>
<dbReference type="InterPro" id="IPR045031">
    <property type="entry name" value="DHP_synth-like"/>
</dbReference>
<dbReference type="Gene3D" id="3.20.20.20">
    <property type="entry name" value="Dihydropteroate synthase-like"/>
    <property type="match status" value="1"/>
</dbReference>
<dbReference type="CDD" id="cd00739">
    <property type="entry name" value="DHPS"/>
    <property type="match status" value="1"/>
</dbReference>
<dbReference type="EMBL" id="CP001801">
    <property type="protein sequence ID" value="ACX96791.1"/>
    <property type="molecule type" value="Genomic_DNA"/>
</dbReference>
<dbReference type="AlphaFoldDB" id="D0KVG1"/>
<evidence type="ECO:0000256" key="3">
    <source>
        <dbReference type="ARBA" id="ARBA00004763"/>
    </source>
</evidence>
<dbReference type="PROSITE" id="PS00793">
    <property type="entry name" value="DHPS_2"/>
    <property type="match status" value="1"/>
</dbReference>
<dbReference type="InterPro" id="IPR006390">
    <property type="entry name" value="DHP_synth_dom"/>
</dbReference>
<comment type="catalytic activity">
    <reaction evidence="1">
        <text>(7,8-dihydropterin-6-yl)methyl diphosphate + 4-aminobenzoate = 7,8-dihydropteroate + diphosphate</text>
        <dbReference type="Rhea" id="RHEA:19949"/>
        <dbReference type="ChEBI" id="CHEBI:17836"/>
        <dbReference type="ChEBI" id="CHEBI:17839"/>
        <dbReference type="ChEBI" id="CHEBI:33019"/>
        <dbReference type="ChEBI" id="CHEBI:72950"/>
        <dbReference type="EC" id="2.5.1.15"/>
    </reaction>
</comment>
<dbReference type="HOGENOM" id="CLU_008023_0_3_6"/>
<dbReference type="EC" id="2.5.1.15" evidence="4 9"/>
<comment type="cofactor">
    <cofactor evidence="2 9">
        <name>Mg(2+)</name>
        <dbReference type="ChEBI" id="CHEBI:18420"/>
    </cofactor>
</comment>
<evidence type="ECO:0000256" key="9">
    <source>
        <dbReference type="RuleBase" id="RU361205"/>
    </source>
</evidence>
<comment type="pathway">
    <text evidence="3 9">Cofactor biosynthesis; tetrahydrofolate biosynthesis; 7,8-dihydrofolate from 2-amino-4-hydroxy-6-hydroxymethyl-7,8-dihydropteridine diphosphate and 4-aminobenzoate: step 1/2.</text>
</comment>
<dbReference type="STRING" id="555778.Hneap_1969"/>
<dbReference type="InterPro" id="IPR000489">
    <property type="entry name" value="Pterin-binding_dom"/>
</dbReference>
<evidence type="ECO:0000256" key="1">
    <source>
        <dbReference type="ARBA" id="ARBA00000012"/>
    </source>
</evidence>
<dbReference type="GO" id="GO:0046654">
    <property type="term" value="P:tetrahydrofolate biosynthetic process"/>
    <property type="evidence" value="ECO:0007669"/>
    <property type="project" value="UniProtKB-UniPathway"/>
</dbReference>
<evidence type="ECO:0000256" key="7">
    <source>
        <dbReference type="ARBA" id="ARBA00022842"/>
    </source>
</evidence>
<dbReference type="SUPFAM" id="SSF51717">
    <property type="entry name" value="Dihydropteroate synthetase-like"/>
    <property type="match status" value="1"/>
</dbReference>
<accession>D0KVG1</accession>
<dbReference type="GO" id="GO:0005829">
    <property type="term" value="C:cytosol"/>
    <property type="evidence" value="ECO:0007669"/>
    <property type="project" value="TreeGrafter"/>
</dbReference>
<dbReference type="Pfam" id="PF00809">
    <property type="entry name" value="Pterin_bind"/>
    <property type="match status" value="1"/>
</dbReference>
<dbReference type="PANTHER" id="PTHR20941">
    <property type="entry name" value="FOLATE SYNTHESIS PROTEINS"/>
    <property type="match status" value="1"/>
</dbReference>
<dbReference type="GO" id="GO:0046656">
    <property type="term" value="P:folic acid biosynthetic process"/>
    <property type="evidence" value="ECO:0007669"/>
    <property type="project" value="UniProtKB-KW"/>
</dbReference>
<dbReference type="GO" id="GO:0046872">
    <property type="term" value="F:metal ion binding"/>
    <property type="evidence" value="ECO:0007669"/>
    <property type="project" value="UniProtKB-KW"/>
</dbReference>
<dbReference type="KEGG" id="hna:Hneap_1969"/>
<keyword evidence="8 9" id="KW-0289">Folate biosynthesis</keyword>
<dbReference type="InterPro" id="IPR011005">
    <property type="entry name" value="Dihydropteroate_synth-like_sf"/>
</dbReference>
<organism evidence="11 12">
    <name type="scientific">Halothiobacillus neapolitanus (strain ATCC 23641 / DSM 15147 / CIP 104769 / NCIMB 8539 / c2)</name>
    <name type="common">Thiobacillus neapolitanus</name>
    <dbReference type="NCBI Taxonomy" id="555778"/>
    <lineage>
        <taxon>Bacteria</taxon>
        <taxon>Pseudomonadati</taxon>
        <taxon>Pseudomonadota</taxon>
        <taxon>Gammaproteobacteria</taxon>
        <taxon>Chromatiales</taxon>
        <taxon>Halothiobacillaceae</taxon>
        <taxon>Halothiobacillus</taxon>
    </lineage>
</organism>